<dbReference type="SUPFAM" id="SSF75304">
    <property type="entry name" value="Amidase signature (AS) enzymes"/>
    <property type="match status" value="1"/>
</dbReference>
<keyword evidence="4" id="KW-1185">Reference proteome</keyword>
<dbReference type="InterPro" id="IPR023631">
    <property type="entry name" value="Amidase_dom"/>
</dbReference>
<evidence type="ECO:0000259" key="2">
    <source>
        <dbReference type="Pfam" id="PF01425"/>
    </source>
</evidence>
<proteinExistence type="predicted"/>
<gene>
    <name evidence="3" type="ORF">ACFQ3T_00345</name>
</gene>
<evidence type="ECO:0000313" key="3">
    <source>
        <dbReference type="EMBL" id="MFD1145567.1"/>
    </source>
</evidence>
<comment type="caution">
    <text evidence="3">The sequence shown here is derived from an EMBL/GenBank/DDBJ whole genome shotgun (WGS) entry which is preliminary data.</text>
</comment>
<evidence type="ECO:0000313" key="4">
    <source>
        <dbReference type="Proteomes" id="UP001597168"/>
    </source>
</evidence>
<dbReference type="PANTHER" id="PTHR42678:SF34">
    <property type="entry name" value="OS04G0183300 PROTEIN"/>
    <property type="match status" value="1"/>
</dbReference>
<dbReference type="EMBL" id="JBHTLK010000001">
    <property type="protein sequence ID" value="MFD1145567.1"/>
    <property type="molecule type" value="Genomic_DNA"/>
</dbReference>
<sequence length="491" mass="51367">MPFPSAAPPARAEADPRPDLDLDGTTIPELVDLMETGALTAVELTRAYLDRIATVDRQVRSVLFVNPEALDQAAESDRRRAGGQALGPLDGIPVLVKDNIDTRGLGTTAGSRALCVPPSDDAELVGRLRAAGAVVLGKTNMSEWGNFRSAWATSGWSGVGGQTNNPHVLDRNPCGSSSGSGAAVAASLAQVAVGTETNGSIVCPSGQAGVVGFKPTHGRISGDGIVPISTRQDTAGPVARHVVDAAILMSVMEGRGVDYAAALASDPLRGARVGVWRRAGHDAEADRVVEEAVDVLRRHGATVVEVDLPHQGRIEAIGLPALVAEFKHDLEAYLATRPGVPRTVRELIEFNEADPVELSRFGQDLFFEAAKAPPITDPTYVDQRRTAVDLARRSIDEVIEAHRLDVVMAPTNGPAWRTDYAGDPAGLGSSTPAAVSGYPNVTVPAGFAGPLPIGVSFMAGHGADVTVLRFAAAFERAAPVRRAPAYLPTLP</sequence>
<dbReference type="RefSeq" id="WP_380718403.1">
    <property type="nucleotide sequence ID" value="NZ_JBHTLK010000001.1"/>
</dbReference>
<feature type="region of interest" description="Disordered" evidence="1">
    <location>
        <begin position="1"/>
        <end position="23"/>
    </location>
</feature>
<protein>
    <submittedName>
        <fullName evidence="3">Amidase family protein</fullName>
    </submittedName>
</protein>
<dbReference type="Pfam" id="PF01425">
    <property type="entry name" value="Amidase"/>
    <property type="match status" value="1"/>
</dbReference>
<dbReference type="PANTHER" id="PTHR42678">
    <property type="entry name" value="AMIDASE"/>
    <property type="match status" value="1"/>
</dbReference>
<evidence type="ECO:0000256" key="1">
    <source>
        <dbReference type="SAM" id="MobiDB-lite"/>
    </source>
</evidence>
<dbReference type="Proteomes" id="UP001597168">
    <property type="component" value="Unassembled WGS sequence"/>
</dbReference>
<feature type="domain" description="Amidase" evidence="2">
    <location>
        <begin position="43"/>
        <end position="468"/>
    </location>
</feature>
<accession>A0ABW3QHF7</accession>
<dbReference type="InterPro" id="IPR036928">
    <property type="entry name" value="AS_sf"/>
</dbReference>
<organism evidence="3 4">
    <name type="scientific">Saccharothrix hoggarensis</name>
    <dbReference type="NCBI Taxonomy" id="913853"/>
    <lineage>
        <taxon>Bacteria</taxon>
        <taxon>Bacillati</taxon>
        <taxon>Actinomycetota</taxon>
        <taxon>Actinomycetes</taxon>
        <taxon>Pseudonocardiales</taxon>
        <taxon>Pseudonocardiaceae</taxon>
        <taxon>Saccharothrix</taxon>
    </lineage>
</organism>
<dbReference type="Gene3D" id="3.90.1300.10">
    <property type="entry name" value="Amidase signature (AS) domain"/>
    <property type="match status" value="1"/>
</dbReference>
<name>A0ABW3QHF7_9PSEU</name>
<reference evidence="4" key="1">
    <citation type="journal article" date="2019" name="Int. J. Syst. Evol. Microbiol.">
        <title>The Global Catalogue of Microorganisms (GCM) 10K type strain sequencing project: providing services to taxonomists for standard genome sequencing and annotation.</title>
        <authorList>
            <consortium name="The Broad Institute Genomics Platform"/>
            <consortium name="The Broad Institute Genome Sequencing Center for Infectious Disease"/>
            <person name="Wu L."/>
            <person name="Ma J."/>
        </authorList>
    </citation>
    <scope>NUCLEOTIDE SEQUENCE [LARGE SCALE GENOMIC DNA]</scope>
    <source>
        <strain evidence="4">CCUG 60214</strain>
    </source>
</reference>